<dbReference type="Pfam" id="PF14226">
    <property type="entry name" value="DIOX_N"/>
    <property type="match status" value="1"/>
</dbReference>
<dbReference type="InterPro" id="IPR027443">
    <property type="entry name" value="IPNS-like_sf"/>
</dbReference>
<name>A0ABR3TDD4_9PEZI</name>
<evidence type="ECO:0000256" key="5">
    <source>
        <dbReference type="RuleBase" id="RU003682"/>
    </source>
</evidence>
<comment type="caution">
    <text evidence="7">The sequence shown here is derived from an EMBL/GenBank/DDBJ whole genome shotgun (WGS) entry which is preliminary data.</text>
</comment>
<keyword evidence="3 5" id="KW-0560">Oxidoreductase</keyword>
<feature type="domain" description="Fe2OG dioxygenase" evidence="6">
    <location>
        <begin position="183"/>
        <end position="301"/>
    </location>
</feature>
<proteinExistence type="inferred from homology"/>
<accession>A0ABR3TDD4</accession>
<reference evidence="7 8" key="1">
    <citation type="submission" date="2024-02" db="EMBL/GenBank/DDBJ databases">
        <title>De novo assembly and annotation of 12 fungi associated with fruit tree decline syndrome in Ontario, Canada.</title>
        <authorList>
            <person name="Sulman M."/>
            <person name="Ellouze W."/>
            <person name="Ilyukhin E."/>
        </authorList>
    </citation>
    <scope>NUCLEOTIDE SEQUENCE [LARGE SCALE GENOMIC DNA]</scope>
    <source>
        <strain evidence="7 8">M1-105</strain>
    </source>
</reference>
<dbReference type="Pfam" id="PF03171">
    <property type="entry name" value="2OG-FeII_Oxy"/>
    <property type="match status" value="1"/>
</dbReference>
<organism evidence="7 8">
    <name type="scientific">Neofusicoccum ribis</name>
    <dbReference type="NCBI Taxonomy" id="45134"/>
    <lineage>
        <taxon>Eukaryota</taxon>
        <taxon>Fungi</taxon>
        <taxon>Dikarya</taxon>
        <taxon>Ascomycota</taxon>
        <taxon>Pezizomycotina</taxon>
        <taxon>Dothideomycetes</taxon>
        <taxon>Dothideomycetes incertae sedis</taxon>
        <taxon>Botryosphaeriales</taxon>
        <taxon>Botryosphaeriaceae</taxon>
        <taxon>Neofusicoccum</taxon>
    </lineage>
</organism>
<dbReference type="PANTHER" id="PTHR10209:SF867">
    <property type="entry name" value="2-OXOGLUTARATE (2OG) AND FE(II)-DEPENDENT OXYGENASE SUPERFAMILY PROTEIN"/>
    <property type="match status" value="1"/>
</dbReference>
<dbReference type="PRINTS" id="PR00682">
    <property type="entry name" value="IPNSYNTHASE"/>
</dbReference>
<evidence type="ECO:0000313" key="7">
    <source>
        <dbReference type="EMBL" id="KAL1637387.1"/>
    </source>
</evidence>
<keyword evidence="8" id="KW-1185">Reference proteome</keyword>
<keyword evidence="2 5" id="KW-0479">Metal-binding</keyword>
<dbReference type="EMBL" id="JAJVDC020000003">
    <property type="protein sequence ID" value="KAL1637387.1"/>
    <property type="molecule type" value="Genomic_DNA"/>
</dbReference>
<gene>
    <name evidence="7" type="ORF">SLS56_000525</name>
</gene>
<evidence type="ECO:0000256" key="2">
    <source>
        <dbReference type="ARBA" id="ARBA00022723"/>
    </source>
</evidence>
<sequence>MPSAIEQPGFHIPTVDISAYLADPLSAEAQHVVGAVRLACTTSGFFQLVGHGIQPAVRNAMFSGAKALFKLSFAEKKALKRAGNRGYEVMGSQALQDGTLPDLKEGYYIGEDSIPFDAGRSYRPFMEPNIWPSEDQLPSSAFKNPMNEYYAHVAALNQTVMEIVADALPYGSGVFDGLKQQPVAASMRLLHYPPQRTNDEKQLGAGAHTDFGITTLLLTDGHPGLEVLNHSTGQWVAVPPNEDAYVVNVGEYVIPSVLILGHLHLGSMLQQITGGYFKSNVHRVLNLGDEDRYSVPYFFDGCLDARLARLDGKDLGKVLTVEEHMTERFATTYGRGEKKD</sequence>
<dbReference type="Proteomes" id="UP001521116">
    <property type="component" value="Unassembled WGS sequence"/>
</dbReference>
<dbReference type="InterPro" id="IPR005123">
    <property type="entry name" value="Oxoglu/Fe-dep_dioxygenase_dom"/>
</dbReference>
<dbReference type="SUPFAM" id="SSF51197">
    <property type="entry name" value="Clavaminate synthase-like"/>
    <property type="match status" value="1"/>
</dbReference>
<evidence type="ECO:0000259" key="6">
    <source>
        <dbReference type="PROSITE" id="PS51471"/>
    </source>
</evidence>
<dbReference type="Gene3D" id="2.60.120.330">
    <property type="entry name" value="B-lactam Antibiotic, Isopenicillin N Synthase, Chain"/>
    <property type="match status" value="1"/>
</dbReference>
<evidence type="ECO:0000256" key="4">
    <source>
        <dbReference type="ARBA" id="ARBA00023004"/>
    </source>
</evidence>
<dbReference type="InterPro" id="IPR026992">
    <property type="entry name" value="DIOX_N"/>
</dbReference>
<comment type="similarity">
    <text evidence="1 5">Belongs to the iron/ascorbate-dependent oxidoreductase family.</text>
</comment>
<evidence type="ECO:0000256" key="3">
    <source>
        <dbReference type="ARBA" id="ARBA00023002"/>
    </source>
</evidence>
<protein>
    <recommendedName>
        <fullName evidence="6">Fe2OG dioxygenase domain-containing protein</fullName>
    </recommendedName>
</protein>
<evidence type="ECO:0000313" key="8">
    <source>
        <dbReference type="Proteomes" id="UP001521116"/>
    </source>
</evidence>
<evidence type="ECO:0000256" key="1">
    <source>
        <dbReference type="ARBA" id="ARBA00008056"/>
    </source>
</evidence>
<dbReference type="PROSITE" id="PS51471">
    <property type="entry name" value="FE2OG_OXY"/>
    <property type="match status" value="1"/>
</dbReference>
<dbReference type="PANTHER" id="PTHR10209">
    <property type="entry name" value="OXIDOREDUCTASE, 2OG-FE II OXYGENASE FAMILY PROTEIN"/>
    <property type="match status" value="1"/>
</dbReference>
<dbReference type="InterPro" id="IPR044861">
    <property type="entry name" value="IPNS-like_FE2OG_OXY"/>
</dbReference>
<keyword evidence="4 5" id="KW-0408">Iron</keyword>